<evidence type="ECO:0000256" key="1">
    <source>
        <dbReference type="SAM" id="MobiDB-lite"/>
    </source>
</evidence>
<comment type="caution">
    <text evidence="2">The sequence shown here is derived from an EMBL/GenBank/DDBJ whole genome shotgun (WGS) entry which is preliminary data.</text>
</comment>
<evidence type="ECO:0000313" key="2">
    <source>
        <dbReference type="EMBL" id="KAL0960277.1"/>
    </source>
</evidence>
<dbReference type="EMBL" id="JASNQZ010000002">
    <property type="protein sequence ID" value="KAL0960277.1"/>
    <property type="molecule type" value="Genomic_DNA"/>
</dbReference>
<accession>A0ABR3JXI1</accession>
<keyword evidence="3" id="KW-1185">Reference proteome</keyword>
<dbReference type="Proteomes" id="UP001556367">
    <property type="component" value="Unassembled WGS sequence"/>
</dbReference>
<gene>
    <name evidence="2" type="ORF">HGRIS_011905</name>
</gene>
<reference evidence="3" key="1">
    <citation type="submission" date="2024-06" db="EMBL/GenBank/DDBJ databases">
        <title>Multi-omics analyses provide insights into the biosynthesis of the anticancer antibiotic pleurotin in Hohenbuehelia grisea.</title>
        <authorList>
            <person name="Weaver J.A."/>
            <person name="Alberti F."/>
        </authorList>
    </citation>
    <scope>NUCLEOTIDE SEQUENCE [LARGE SCALE GENOMIC DNA]</scope>
    <source>
        <strain evidence="3">T-177</strain>
    </source>
</reference>
<name>A0ABR3JXI1_9AGAR</name>
<protein>
    <submittedName>
        <fullName evidence="2">Uncharacterized protein</fullName>
    </submittedName>
</protein>
<evidence type="ECO:0000313" key="3">
    <source>
        <dbReference type="Proteomes" id="UP001556367"/>
    </source>
</evidence>
<feature type="region of interest" description="Disordered" evidence="1">
    <location>
        <begin position="19"/>
        <end position="43"/>
    </location>
</feature>
<sequence>MNNVPKMKDTYLAGVYHRDTRRRPSMLHTPSPPSPLRSSDSSLHAIARSHNCRTTTAVEYSPGHCWMHSRLMIELGKLMIRDEYWVGGYRAKHVDGLVLADNVNENTDAF</sequence>
<proteinExistence type="predicted"/>
<organism evidence="2 3">
    <name type="scientific">Hohenbuehelia grisea</name>
    <dbReference type="NCBI Taxonomy" id="104357"/>
    <lineage>
        <taxon>Eukaryota</taxon>
        <taxon>Fungi</taxon>
        <taxon>Dikarya</taxon>
        <taxon>Basidiomycota</taxon>
        <taxon>Agaricomycotina</taxon>
        <taxon>Agaricomycetes</taxon>
        <taxon>Agaricomycetidae</taxon>
        <taxon>Agaricales</taxon>
        <taxon>Pleurotineae</taxon>
        <taxon>Pleurotaceae</taxon>
        <taxon>Hohenbuehelia</taxon>
    </lineage>
</organism>